<dbReference type="NCBIfam" id="TIGR01873">
    <property type="entry name" value="cas_CT1978"/>
    <property type="match status" value="1"/>
</dbReference>
<evidence type="ECO:0000256" key="3">
    <source>
        <dbReference type="ARBA" id="ARBA00022705"/>
    </source>
</evidence>
<keyword evidence="4" id="KW-0540">Nuclease</keyword>
<dbReference type="InterPro" id="IPR006054">
    <property type="entry name" value="DnaQ"/>
</dbReference>
<evidence type="ECO:0000256" key="1">
    <source>
        <dbReference type="ARBA" id="ARBA00022679"/>
    </source>
</evidence>
<evidence type="ECO:0000313" key="11">
    <source>
        <dbReference type="Proteomes" id="UP000321772"/>
    </source>
</evidence>
<evidence type="ECO:0000256" key="6">
    <source>
        <dbReference type="ARBA" id="ARBA00022839"/>
    </source>
</evidence>
<dbReference type="PANTHER" id="PTHR30231:SF4">
    <property type="entry name" value="PROTEIN NEN2"/>
    <property type="match status" value="1"/>
</dbReference>
<dbReference type="GO" id="GO:0006260">
    <property type="term" value="P:DNA replication"/>
    <property type="evidence" value="ECO:0007669"/>
    <property type="project" value="UniProtKB-KW"/>
</dbReference>
<dbReference type="GO" id="GO:0003677">
    <property type="term" value="F:DNA binding"/>
    <property type="evidence" value="ECO:0007669"/>
    <property type="project" value="InterPro"/>
</dbReference>
<dbReference type="InterPro" id="IPR012337">
    <property type="entry name" value="RNaseH-like_sf"/>
</dbReference>
<keyword evidence="2" id="KW-0548">Nucleotidyltransferase</keyword>
<evidence type="ECO:0000256" key="4">
    <source>
        <dbReference type="ARBA" id="ARBA00022722"/>
    </source>
</evidence>
<dbReference type="FunFam" id="3.30.420.10:FF:000045">
    <property type="entry name" value="3'-5' exonuclease DinG"/>
    <property type="match status" value="1"/>
</dbReference>
<dbReference type="RefSeq" id="WP_146989698.1">
    <property type="nucleotide sequence ID" value="NZ_CP042392.1"/>
</dbReference>
<keyword evidence="7" id="KW-0239">DNA-directed DNA polymerase</keyword>
<keyword evidence="1" id="KW-0808">Transferase</keyword>
<keyword evidence="3" id="KW-0235">DNA replication</keyword>
<reference evidence="10 11" key="1">
    <citation type="submission" date="2019-06" db="EMBL/GenBank/DDBJ databases">
        <title>Genome analyses of bacteria isolated from kimchi.</title>
        <authorList>
            <person name="Lee S."/>
            <person name="Ahn S."/>
            <person name="Roh S."/>
        </authorList>
    </citation>
    <scope>NUCLEOTIDE SEQUENCE [LARGE SCALE GENOMIC DNA]</scope>
    <source>
        <strain evidence="10 11">CBA3616</strain>
    </source>
</reference>
<dbReference type="InterPro" id="IPR010152">
    <property type="entry name" value="CRISPR-assoc_prot_Cas2_sub"/>
</dbReference>
<dbReference type="PANTHER" id="PTHR30231">
    <property type="entry name" value="DNA POLYMERASE III SUBUNIT EPSILON"/>
    <property type="match status" value="1"/>
</dbReference>
<evidence type="ECO:0000256" key="7">
    <source>
        <dbReference type="ARBA" id="ARBA00022932"/>
    </source>
</evidence>
<dbReference type="InterPro" id="IPR036397">
    <property type="entry name" value="RNaseH_sf"/>
</dbReference>
<dbReference type="Proteomes" id="UP000321772">
    <property type="component" value="Chromosome"/>
</dbReference>
<name>A0A5B8TNB1_9LACO</name>
<organism evidence="10 11">
    <name type="scientific">Loigolactobacillus coryniformis</name>
    <dbReference type="NCBI Taxonomy" id="1610"/>
    <lineage>
        <taxon>Bacteria</taxon>
        <taxon>Bacillati</taxon>
        <taxon>Bacillota</taxon>
        <taxon>Bacilli</taxon>
        <taxon>Lactobacillales</taxon>
        <taxon>Lactobacillaceae</taxon>
        <taxon>Loigolactobacillus</taxon>
    </lineage>
</organism>
<keyword evidence="6" id="KW-0269">Exonuclease</keyword>
<dbReference type="Gene3D" id="3.30.70.240">
    <property type="match status" value="1"/>
</dbReference>
<evidence type="ECO:0000256" key="8">
    <source>
        <dbReference type="ARBA" id="ARBA00070925"/>
    </source>
</evidence>
<gene>
    <name evidence="10" type="primary">cas2e</name>
    <name evidence="10" type="ORF">FGL77_08930</name>
</gene>
<evidence type="ECO:0000313" key="10">
    <source>
        <dbReference type="EMBL" id="QEA53404.1"/>
    </source>
</evidence>
<dbReference type="GO" id="GO:0008408">
    <property type="term" value="F:3'-5' exonuclease activity"/>
    <property type="evidence" value="ECO:0007669"/>
    <property type="project" value="TreeGrafter"/>
</dbReference>
<keyword evidence="5" id="KW-0378">Hydrolase</keyword>
<proteinExistence type="predicted"/>
<accession>A0A5B8TNB1</accession>
<sequence length="295" mass="33099">MIVITMTKVPASLRGDLTKWCQEIQTGIFVGNVNKRIRLKLWKRICTNIGSGQATMVFSTNNELGYQFLTTSVSRQVIDYDGIPLLMHLVETKAPIHPGFSNAAKYHRIHEQQRMKTPKTSGKIPAFVVLDIETTGTNIDQDSIIAIGAVKHDQTGKIEHIQQFIKLGHPLLKEITKLTGITDSKLATEGVELDNAMENFRDFVGTLKIVGYNISFDLNFIRQALRQLGENNLVNQSVDLLSLIKQIQKFLPNYRLATVLKKYSINNEQAHDALSDAQATMLLAEKLIENGQLEI</sequence>
<dbReference type="AlphaFoldDB" id="A0A5B8TNB1"/>
<dbReference type="EMBL" id="CP042392">
    <property type="protein sequence ID" value="QEA53404.1"/>
    <property type="molecule type" value="Genomic_DNA"/>
</dbReference>
<dbReference type="Pfam" id="PF09707">
    <property type="entry name" value="Cas_Cas2CT1978"/>
    <property type="match status" value="1"/>
</dbReference>
<dbReference type="NCBIfam" id="TIGR00573">
    <property type="entry name" value="dnaq"/>
    <property type="match status" value="1"/>
</dbReference>
<protein>
    <recommendedName>
        <fullName evidence="8">DNA polymerase III polC-type</fullName>
    </recommendedName>
</protein>
<dbReference type="Pfam" id="PF00929">
    <property type="entry name" value="RNase_T"/>
    <property type="match status" value="1"/>
</dbReference>
<dbReference type="SMART" id="SM00479">
    <property type="entry name" value="EXOIII"/>
    <property type="match status" value="1"/>
</dbReference>
<evidence type="ECO:0000256" key="5">
    <source>
        <dbReference type="ARBA" id="ARBA00022801"/>
    </source>
</evidence>
<dbReference type="InterPro" id="IPR013520">
    <property type="entry name" value="Ribonucl_H"/>
</dbReference>
<dbReference type="CDD" id="cd06127">
    <property type="entry name" value="DEDDh"/>
    <property type="match status" value="1"/>
</dbReference>
<dbReference type="Gene3D" id="3.30.420.10">
    <property type="entry name" value="Ribonuclease H-like superfamily/Ribonuclease H"/>
    <property type="match status" value="1"/>
</dbReference>
<dbReference type="CDD" id="cd09755">
    <property type="entry name" value="Cas2_I-E"/>
    <property type="match status" value="1"/>
</dbReference>
<evidence type="ECO:0000259" key="9">
    <source>
        <dbReference type="SMART" id="SM00479"/>
    </source>
</evidence>
<dbReference type="GO" id="GO:0003887">
    <property type="term" value="F:DNA-directed DNA polymerase activity"/>
    <property type="evidence" value="ECO:0007669"/>
    <property type="project" value="UniProtKB-KW"/>
</dbReference>
<dbReference type="SUPFAM" id="SSF53098">
    <property type="entry name" value="Ribonuclease H-like"/>
    <property type="match status" value="1"/>
</dbReference>
<evidence type="ECO:0000256" key="2">
    <source>
        <dbReference type="ARBA" id="ARBA00022695"/>
    </source>
</evidence>
<feature type="domain" description="Exonuclease" evidence="9">
    <location>
        <begin position="126"/>
        <end position="293"/>
    </location>
</feature>